<accession>A0A2T6ZBW1</accession>
<gene>
    <name evidence="1" type="ORF">B9Z19DRAFT_1069342</name>
</gene>
<organism evidence="1 2">
    <name type="scientific">Tuber borchii</name>
    <name type="common">White truffle</name>
    <dbReference type="NCBI Taxonomy" id="42251"/>
    <lineage>
        <taxon>Eukaryota</taxon>
        <taxon>Fungi</taxon>
        <taxon>Dikarya</taxon>
        <taxon>Ascomycota</taxon>
        <taxon>Pezizomycotina</taxon>
        <taxon>Pezizomycetes</taxon>
        <taxon>Pezizales</taxon>
        <taxon>Tuberaceae</taxon>
        <taxon>Tuber</taxon>
    </lineage>
</organism>
<keyword evidence="2" id="KW-1185">Reference proteome</keyword>
<dbReference type="Proteomes" id="UP000244722">
    <property type="component" value="Unassembled WGS sequence"/>
</dbReference>
<reference evidence="1 2" key="1">
    <citation type="submission" date="2017-04" db="EMBL/GenBank/DDBJ databases">
        <title>Draft genome sequence of Tuber borchii Vittad., a whitish edible truffle.</title>
        <authorList>
            <consortium name="DOE Joint Genome Institute"/>
            <person name="Murat C."/>
            <person name="Kuo A."/>
            <person name="Barry K.W."/>
            <person name="Clum A."/>
            <person name="Dockter R.B."/>
            <person name="Fauchery L."/>
            <person name="Iotti M."/>
            <person name="Kohler A."/>
            <person name="Labutti K."/>
            <person name="Lindquist E.A."/>
            <person name="Lipzen A."/>
            <person name="Ohm R.A."/>
            <person name="Wang M."/>
            <person name="Grigoriev I.V."/>
            <person name="Zambonelli A."/>
            <person name="Martin F.M."/>
        </authorList>
    </citation>
    <scope>NUCLEOTIDE SEQUENCE [LARGE SCALE GENOMIC DNA]</scope>
    <source>
        <strain evidence="1 2">Tbo3840</strain>
    </source>
</reference>
<evidence type="ECO:0000313" key="1">
    <source>
        <dbReference type="EMBL" id="PUU72981.1"/>
    </source>
</evidence>
<dbReference type="AlphaFoldDB" id="A0A2T6ZBW1"/>
<sequence>MTNELDPHHLLALMEFTFAKKQDGASRPLRGPLPRDPNSDVRVGLQLDSQRQEIRLTIAANQTVKDDLVSHLTTVWGKLQALSNTYAEQRQRSSGPDLDGRLSPEIPGDVAAPLKLELIQLRGEEDLQGIERNLFKIVVGTQLKDLEWETIYCQSLWVIENATPVLAGSNNWEIFGQGLGVVRVRGMSEWLVKSSIRVFTVGNSEVPRQISLIQVNTLRPILEKITFLTRHISSLISFAHSPRLRMSISTVPGQARTIKLPTSQEKW</sequence>
<comment type="caution">
    <text evidence="1">The sequence shown here is derived from an EMBL/GenBank/DDBJ whole genome shotgun (WGS) entry which is preliminary data.</text>
</comment>
<dbReference type="EMBL" id="NESQ01000431">
    <property type="protein sequence ID" value="PUU72981.1"/>
    <property type="molecule type" value="Genomic_DNA"/>
</dbReference>
<protein>
    <submittedName>
        <fullName evidence="1">Uncharacterized protein</fullName>
    </submittedName>
</protein>
<name>A0A2T6ZBW1_TUBBO</name>
<proteinExistence type="predicted"/>
<evidence type="ECO:0000313" key="2">
    <source>
        <dbReference type="Proteomes" id="UP000244722"/>
    </source>
</evidence>